<gene>
    <name evidence="4" type="ORF">SAMN04488109_1308</name>
</gene>
<evidence type="ECO:0000256" key="1">
    <source>
        <dbReference type="SAM" id="Phobius"/>
    </source>
</evidence>
<name>A0A1M5LN35_9BACT</name>
<dbReference type="Pfam" id="PF04773">
    <property type="entry name" value="FecR"/>
    <property type="match status" value="1"/>
</dbReference>
<dbReference type="InterPro" id="IPR032508">
    <property type="entry name" value="FecR_C"/>
</dbReference>
<dbReference type="OrthoDB" id="697544at2"/>
<dbReference type="Proteomes" id="UP000184212">
    <property type="component" value="Unassembled WGS sequence"/>
</dbReference>
<reference evidence="4 5" key="1">
    <citation type="submission" date="2016-11" db="EMBL/GenBank/DDBJ databases">
        <authorList>
            <person name="Jaros S."/>
            <person name="Januszkiewicz K."/>
            <person name="Wedrychowicz H."/>
        </authorList>
    </citation>
    <scope>NUCLEOTIDE SEQUENCE [LARGE SCALE GENOMIC DNA]</scope>
    <source>
        <strain evidence="4 5">DSM 24574</strain>
    </source>
</reference>
<evidence type="ECO:0000313" key="5">
    <source>
        <dbReference type="Proteomes" id="UP000184212"/>
    </source>
</evidence>
<dbReference type="Gene3D" id="3.55.50.30">
    <property type="match status" value="1"/>
</dbReference>
<dbReference type="Gene3D" id="2.60.120.1440">
    <property type="match status" value="1"/>
</dbReference>
<dbReference type="InterPro" id="IPR006860">
    <property type="entry name" value="FecR"/>
</dbReference>
<feature type="transmembrane region" description="Helical" evidence="1">
    <location>
        <begin position="90"/>
        <end position="109"/>
    </location>
</feature>
<dbReference type="AlphaFoldDB" id="A0A1M5LN35"/>
<keyword evidence="5" id="KW-1185">Reference proteome</keyword>
<keyword evidence="1" id="KW-0472">Membrane</keyword>
<dbReference type="InterPro" id="IPR012373">
    <property type="entry name" value="Ferrdict_sens_TM"/>
</dbReference>
<proteinExistence type="predicted"/>
<dbReference type="Pfam" id="PF16344">
    <property type="entry name" value="FecR_C"/>
    <property type="match status" value="1"/>
</dbReference>
<dbReference type="PANTHER" id="PTHR30273">
    <property type="entry name" value="PERIPLASMIC SIGNAL SENSOR AND SIGMA FACTOR ACTIVATOR FECR-RELATED"/>
    <property type="match status" value="1"/>
</dbReference>
<evidence type="ECO:0000313" key="4">
    <source>
        <dbReference type="EMBL" id="SHG66471.1"/>
    </source>
</evidence>
<feature type="domain" description="Protein FecR C-terminal" evidence="3">
    <location>
        <begin position="262"/>
        <end position="322"/>
    </location>
</feature>
<dbReference type="RefSeq" id="WP_073132085.1">
    <property type="nucleotide sequence ID" value="NZ_FQWQ01000001.1"/>
</dbReference>
<dbReference type="STRING" id="947013.SAMN04488109_1308"/>
<dbReference type="GO" id="GO:0016989">
    <property type="term" value="F:sigma factor antagonist activity"/>
    <property type="evidence" value="ECO:0007669"/>
    <property type="project" value="TreeGrafter"/>
</dbReference>
<keyword evidence="1" id="KW-0812">Transmembrane</keyword>
<sequence length="336" mass="37615">MDQARLLYLFQRYVDDTCSDAEKNELMQTLAQPASDEALQALMDKLWEELPENGKLSQEKTERILERILPASHPRFAQPLQKQRSLFSTWIKVAAAVTLALLAGAIWYGRSLKNEASYIAQASQPSASDHQFLKLPDGSSVVLNAGSHLEYPASFDGMGRREVLLRGEGYFDIQHDASKPFIVRTGNLTTTVLGTAFNIKAYDNEKNITVTVTRGKVQVSDEGRTLGVITPNQEITFDKSDRQSQQRSVDSNEAIAWKSHDIFFDDITLEEAAAQLEARFHTSIHFENEKTGRCRFTATFLNGEDLDQILQIICEFNGARYVRDAAGNMLIKGDGC</sequence>
<keyword evidence="1" id="KW-1133">Transmembrane helix</keyword>
<evidence type="ECO:0000259" key="2">
    <source>
        <dbReference type="Pfam" id="PF04773"/>
    </source>
</evidence>
<feature type="domain" description="FecR protein" evidence="2">
    <location>
        <begin position="133"/>
        <end position="218"/>
    </location>
</feature>
<dbReference type="PANTHER" id="PTHR30273:SF2">
    <property type="entry name" value="PROTEIN FECR"/>
    <property type="match status" value="1"/>
</dbReference>
<organism evidence="4 5">
    <name type="scientific">Chryseolinea serpens</name>
    <dbReference type="NCBI Taxonomy" id="947013"/>
    <lineage>
        <taxon>Bacteria</taxon>
        <taxon>Pseudomonadati</taxon>
        <taxon>Bacteroidota</taxon>
        <taxon>Cytophagia</taxon>
        <taxon>Cytophagales</taxon>
        <taxon>Fulvivirgaceae</taxon>
        <taxon>Chryseolinea</taxon>
    </lineage>
</organism>
<accession>A0A1M5LN35</accession>
<dbReference type="PIRSF" id="PIRSF018266">
    <property type="entry name" value="FecR"/>
    <property type="match status" value="1"/>
</dbReference>
<protein>
    <submittedName>
        <fullName evidence="4">FecR family protein</fullName>
    </submittedName>
</protein>
<dbReference type="EMBL" id="FQWQ01000001">
    <property type="protein sequence ID" value="SHG66471.1"/>
    <property type="molecule type" value="Genomic_DNA"/>
</dbReference>
<evidence type="ECO:0000259" key="3">
    <source>
        <dbReference type="Pfam" id="PF16344"/>
    </source>
</evidence>